<evidence type="ECO:0000256" key="7">
    <source>
        <dbReference type="ARBA" id="ARBA00022840"/>
    </source>
</evidence>
<dbReference type="GO" id="GO:0016558">
    <property type="term" value="P:protein import into peroxisome matrix"/>
    <property type="evidence" value="ECO:0007669"/>
    <property type="project" value="TreeGrafter"/>
</dbReference>
<dbReference type="SUPFAM" id="SSF50692">
    <property type="entry name" value="ADC-like"/>
    <property type="match status" value="1"/>
</dbReference>
<evidence type="ECO:0000256" key="4">
    <source>
        <dbReference type="ARBA" id="ARBA00022593"/>
    </source>
</evidence>
<protein>
    <recommendedName>
        <fullName evidence="11">Peroxisomal ATPase PEX1</fullName>
    </recommendedName>
    <alternativeName>
        <fullName evidence="10">Peroxin-1</fullName>
    </alternativeName>
</protein>
<evidence type="ECO:0000256" key="13">
    <source>
        <dbReference type="SAM" id="MobiDB-lite"/>
    </source>
</evidence>
<keyword evidence="6" id="KW-0378">Hydrolase</keyword>
<dbReference type="InterPro" id="IPR041569">
    <property type="entry name" value="AAA_lid_3"/>
</dbReference>
<dbReference type="InterPro" id="IPR015342">
    <property type="entry name" value="PEX1-N_C-lobe"/>
</dbReference>
<dbReference type="FunFam" id="3.40.50.300:FF:000149">
    <property type="entry name" value="Nuclear valosin-containing protein-like"/>
    <property type="match status" value="1"/>
</dbReference>
<proteinExistence type="inferred from homology"/>
<reference evidence="15 16" key="1">
    <citation type="journal article" date="2019" name="Sci. Rep.">
        <title>Orb-weaving spider Araneus ventricosus genome elucidates the spidroin gene catalogue.</title>
        <authorList>
            <person name="Kono N."/>
            <person name="Nakamura H."/>
            <person name="Ohtoshi R."/>
            <person name="Moran D.A.P."/>
            <person name="Shinohara A."/>
            <person name="Yoshida Y."/>
            <person name="Fujiwara M."/>
            <person name="Mori M."/>
            <person name="Tomita M."/>
            <person name="Arakawa K."/>
        </authorList>
    </citation>
    <scope>NUCLEOTIDE SEQUENCE [LARGE SCALE GENOMIC DNA]</scope>
</reference>
<comment type="caution">
    <text evidence="15">The sequence shown here is derived from an EMBL/GenBank/DDBJ whole genome shotgun (WGS) entry which is preliminary data.</text>
</comment>
<name>A0A4Y2EQL6_ARAVE</name>
<keyword evidence="5" id="KW-0547">Nucleotide-binding</keyword>
<dbReference type="AlphaFoldDB" id="A0A4Y2EQL6"/>
<dbReference type="PROSITE" id="PS00674">
    <property type="entry name" value="AAA"/>
    <property type="match status" value="1"/>
</dbReference>
<evidence type="ECO:0000259" key="14">
    <source>
        <dbReference type="SMART" id="SM00382"/>
    </source>
</evidence>
<comment type="catalytic activity">
    <reaction evidence="12">
        <text>ATP + H2O = ADP + phosphate + H(+)</text>
        <dbReference type="Rhea" id="RHEA:13065"/>
        <dbReference type="ChEBI" id="CHEBI:15377"/>
        <dbReference type="ChEBI" id="CHEBI:15378"/>
        <dbReference type="ChEBI" id="CHEBI:30616"/>
        <dbReference type="ChEBI" id="CHEBI:43474"/>
        <dbReference type="ChEBI" id="CHEBI:456216"/>
    </reaction>
    <physiologicalReaction direction="left-to-right" evidence="12">
        <dbReference type="Rhea" id="RHEA:13066"/>
    </physiologicalReaction>
</comment>
<dbReference type="InterPro" id="IPR009010">
    <property type="entry name" value="Asp_de-COase-like_dom_sf"/>
</dbReference>
<dbReference type="PANTHER" id="PTHR23077:SF12">
    <property type="entry name" value="PEROXISOMAL ATPASE PEX1"/>
    <property type="match status" value="1"/>
</dbReference>
<dbReference type="InterPro" id="IPR003960">
    <property type="entry name" value="ATPase_AAA_CS"/>
</dbReference>
<feature type="region of interest" description="Disordered" evidence="13">
    <location>
        <begin position="173"/>
        <end position="229"/>
    </location>
</feature>
<dbReference type="PANTHER" id="PTHR23077">
    <property type="entry name" value="AAA-FAMILY ATPASE"/>
    <property type="match status" value="1"/>
</dbReference>
<evidence type="ECO:0000256" key="1">
    <source>
        <dbReference type="ARBA" id="ARBA00004370"/>
    </source>
</evidence>
<evidence type="ECO:0000256" key="9">
    <source>
        <dbReference type="ARBA" id="ARBA00023136"/>
    </source>
</evidence>
<dbReference type="Gene3D" id="2.40.40.20">
    <property type="match status" value="1"/>
</dbReference>
<dbReference type="InterPro" id="IPR003959">
    <property type="entry name" value="ATPase_AAA_core"/>
</dbReference>
<dbReference type="Pfam" id="PF00004">
    <property type="entry name" value="AAA"/>
    <property type="match status" value="2"/>
</dbReference>
<comment type="subcellular location">
    <subcellularLocation>
        <location evidence="1">Membrane</location>
    </subcellularLocation>
</comment>
<feature type="domain" description="AAA+ ATPase" evidence="14">
    <location>
        <begin position="616"/>
        <end position="767"/>
    </location>
</feature>
<accession>A0A4Y2EQL6</accession>
<dbReference type="InterPro" id="IPR003593">
    <property type="entry name" value="AAA+_ATPase"/>
</dbReference>
<dbReference type="InterPro" id="IPR027417">
    <property type="entry name" value="P-loop_NTPase"/>
</dbReference>
<keyword evidence="7" id="KW-0067">ATP-binding</keyword>
<sequence>MSSLSSATEMATVKYSSSKSCFVFVPDVFLRQSGDLHVSKLMYRENKEAFVSCLPYMSSNSGKHHIQINAKFADKLGLKENEEVCLQLLPNNIPVVQELTLEPLTSDDWEVLELNAAYIERDLMHQIRVVWQNQIFPVWANNSTFFVKVAQTNPPSKPVLLAEFTEVHVVPKGRVSEKSPDSQNIGKKTPDHLQFQHLRNRSRKRSSPLRSTPYRSRQSSDTCSSNPENKSTVSLAFSLISSLFPVANEVKDQSLDDSYRDFVPLNLDLVLRVVPYSRPQIKSLPSVVQATTVFINASTYAEIYGPDEIPPCFVAILQKFTYPESDREKKQQKANKDKSNSFSDSSSMSLHKSKDEQSKSRSNTINDDKQPLFQSVCVTVMVVYSSEEDEFNLPPCLFHSKNLIVVPRELKRCLNLEVSSLVHMKGVKARPMCLNTIMLHPVTNLPSNTTNEILFTNFQNWAFGNNSGNNREDASFVISDGTLVNLRLFGHKHLFFVSLRENSNQTFNSSYSSVSSTSPNISEDQSKSTSTSPKYGYLTVDCLHELQVVLGNMMYMSIMVDRPYLQSPEDLYQELPALQLETLGGIKHLAEEALENIEFWLKLRPLSFISNHPFTFSGCILICGPKGVGKSAFANGLCKKLSKPPHHVFVKVIKCLPLKGKRVEALAKKWDDIVTDAVQKQPSLLLFEDLDYIASCPASHEQEIGPDGVYFSNIVQTFNHVMKKISYSSGRVAVIVTSQSTHSLHPTLVNTKGRHMFQTVIEIQPPNIEQRQEILRSLVLSKAHISESTVDVVDWRNIATKTEGYVAQDLDSLVDRATHAAWVRMANSPGLSEITLNLEDFQMALEGYVPSSLRGISLQVHDHKTWNDVGGLKEVKKTIQQIIMWPVKYKQIFKNYSLKPQTNILLYGAPGTGKTLLAGVVANECGLNFISIKGPELLSKYIGASEQAIRDLFKRASSARPCILFFDEFDSIAPRRGHDSTGVTDRVVNQLLTQLDGVESLEGVHVIAASSRPELIDPALLRPGRLDKCLLCPLPDESERLEIMQCLSLKLSTSDDVDLAYIASQTEHFSGADLQALLYSANIEALHDTQSVSTRRYSTSSDDMTYSIASDKLLYMPTIQDGLAVPTYEDGQKIVQEVSVIKENFCGIIERRSSNRRSSILNILISQRHLLKILDDMKPSVSPQERMRYEAVFKGFRNILSGEKVTPLVESVKRVTLA</sequence>
<feature type="compositionally biased region" description="Basic residues" evidence="13">
    <location>
        <begin position="198"/>
        <end position="207"/>
    </location>
</feature>
<dbReference type="GO" id="GO:0005778">
    <property type="term" value="C:peroxisomal membrane"/>
    <property type="evidence" value="ECO:0007669"/>
    <property type="project" value="TreeGrafter"/>
</dbReference>
<dbReference type="SUPFAM" id="SSF52540">
    <property type="entry name" value="P-loop containing nucleoside triphosphate hydrolases"/>
    <property type="match status" value="2"/>
</dbReference>
<feature type="compositionally biased region" description="Polar residues" evidence="13">
    <location>
        <begin position="208"/>
        <end position="229"/>
    </location>
</feature>
<dbReference type="GO" id="GO:0016887">
    <property type="term" value="F:ATP hydrolysis activity"/>
    <property type="evidence" value="ECO:0007669"/>
    <property type="project" value="InterPro"/>
</dbReference>
<feature type="domain" description="AAA+ ATPase" evidence="14">
    <location>
        <begin position="900"/>
        <end position="1036"/>
    </location>
</feature>
<feature type="compositionally biased region" description="Low complexity" evidence="13">
    <location>
        <begin position="340"/>
        <end position="350"/>
    </location>
</feature>
<dbReference type="Pfam" id="PF17862">
    <property type="entry name" value="AAA_lid_3"/>
    <property type="match status" value="1"/>
</dbReference>
<evidence type="ECO:0000256" key="2">
    <source>
        <dbReference type="ARBA" id="ARBA00006914"/>
    </source>
</evidence>
<feature type="compositionally biased region" description="Basic and acidic residues" evidence="13">
    <location>
        <begin position="325"/>
        <end position="339"/>
    </location>
</feature>
<keyword evidence="3" id="KW-0813">Transport</keyword>
<evidence type="ECO:0000256" key="11">
    <source>
        <dbReference type="ARBA" id="ARBA00034532"/>
    </source>
</evidence>
<dbReference type="InterPro" id="IPR050168">
    <property type="entry name" value="AAA_ATPase_domain"/>
</dbReference>
<evidence type="ECO:0000256" key="10">
    <source>
        <dbReference type="ARBA" id="ARBA00032509"/>
    </source>
</evidence>
<evidence type="ECO:0000256" key="8">
    <source>
        <dbReference type="ARBA" id="ARBA00022927"/>
    </source>
</evidence>
<evidence type="ECO:0000256" key="3">
    <source>
        <dbReference type="ARBA" id="ARBA00022448"/>
    </source>
</evidence>
<evidence type="ECO:0000256" key="6">
    <source>
        <dbReference type="ARBA" id="ARBA00022801"/>
    </source>
</evidence>
<dbReference type="OrthoDB" id="8173462at2759"/>
<keyword evidence="16" id="KW-1185">Reference proteome</keyword>
<dbReference type="EMBL" id="BGPR01000676">
    <property type="protein sequence ID" value="GBM31141.1"/>
    <property type="molecule type" value="Genomic_DNA"/>
</dbReference>
<evidence type="ECO:0000313" key="16">
    <source>
        <dbReference type="Proteomes" id="UP000499080"/>
    </source>
</evidence>
<gene>
    <name evidence="15" type="primary">PEX1</name>
    <name evidence="15" type="ORF">AVEN_58933_1</name>
</gene>
<dbReference type="Gene3D" id="3.40.50.300">
    <property type="entry name" value="P-loop containing nucleotide triphosphate hydrolases"/>
    <property type="match status" value="2"/>
</dbReference>
<organism evidence="15 16">
    <name type="scientific">Araneus ventricosus</name>
    <name type="common">Orbweaver spider</name>
    <name type="synonym">Epeira ventricosa</name>
    <dbReference type="NCBI Taxonomy" id="182803"/>
    <lineage>
        <taxon>Eukaryota</taxon>
        <taxon>Metazoa</taxon>
        <taxon>Ecdysozoa</taxon>
        <taxon>Arthropoda</taxon>
        <taxon>Chelicerata</taxon>
        <taxon>Arachnida</taxon>
        <taxon>Araneae</taxon>
        <taxon>Araneomorphae</taxon>
        <taxon>Entelegynae</taxon>
        <taxon>Araneoidea</taxon>
        <taxon>Araneidae</taxon>
        <taxon>Araneus</taxon>
    </lineage>
</organism>
<comment type="similarity">
    <text evidence="2">Belongs to the AAA ATPase family.</text>
</comment>
<dbReference type="Gene3D" id="3.10.330.10">
    <property type="match status" value="1"/>
</dbReference>
<dbReference type="Gene3D" id="1.10.8.60">
    <property type="match status" value="2"/>
</dbReference>
<dbReference type="SUPFAM" id="SSF54585">
    <property type="entry name" value="Cdc48 domain 2-like"/>
    <property type="match status" value="1"/>
</dbReference>
<dbReference type="InterPro" id="IPR029067">
    <property type="entry name" value="CDC48_domain_2-like_sf"/>
</dbReference>
<keyword evidence="9" id="KW-0472">Membrane</keyword>
<feature type="region of interest" description="Disordered" evidence="13">
    <location>
        <begin position="509"/>
        <end position="532"/>
    </location>
</feature>
<dbReference type="GO" id="GO:0005524">
    <property type="term" value="F:ATP binding"/>
    <property type="evidence" value="ECO:0007669"/>
    <property type="project" value="UniProtKB-KW"/>
</dbReference>
<evidence type="ECO:0000256" key="5">
    <source>
        <dbReference type="ARBA" id="ARBA00022741"/>
    </source>
</evidence>
<dbReference type="Pfam" id="PF09262">
    <property type="entry name" value="PEX-1N"/>
    <property type="match status" value="1"/>
</dbReference>
<feature type="region of interest" description="Disordered" evidence="13">
    <location>
        <begin position="325"/>
        <end position="367"/>
    </location>
</feature>
<dbReference type="Proteomes" id="UP000499080">
    <property type="component" value="Unassembled WGS sequence"/>
</dbReference>
<keyword evidence="4" id="KW-0962">Peroxisome biogenesis</keyword>
<evidence type="ECO:0000256" key="12">
    <source>
        <dbReference type="ARBA" id="ARBA00048778"/>
    </source>
</evidence>
<dbReference type="GO" id="GO:0005829">
    <property type="term" value="C:cytosol"/>
    <property type="evidence" value="ECO:0007669"/>
    <property type="project" value="TreeGrafter"/>
</dbReference>
<feature type="compositionally biased region" description="Low complexity" evidence="13">
    <location>
        <begin position="509"/>
        <end position="522"/>
    </location>
</feature>
<evidence type="ECO:0000313" key="15">
    <source>
        <dbReference type="EMBL" id="GBM31141.1"/>
    </source>
</evidence>
<dbReference type="SMART" id="SM00382">
    <property type="entry name" value="AAA"/>
    <property type="match status" value="2"/>
</dbReference>
<keyword evidence="8" id="KW-0653">Protein transport</keyword>